<dbReference type="KEGG" id="hbl:XJ32_08425"/>
<gene>
    <name evidence="2" type="ORF">XJ32_08425</name>
</gene>
<dbReference type="Proteomes" id="UP000188298">
    <property type="component" value="Chromosome"/>
</dbReference>
<keyword evidence="1" id="KW-1133">Transmembrane helix</keyword>
<keyword evidence="1" id="KW-0812">Transmembrane</keyword>
<proteinExistence type="predicted"/>
<accession>A0A1Q2LI23</accession>
<evidence type="ECO:0000256" key="1">
    <source>
        <dbReference type="SAM" id="Phobius"/>
    </source>
</evidence>
<feature type="transmembrane region" description="Helical" evidence="1">
    <location>
        <begin position="29"/>
        <end position="47"/>
    </location>
</feature>
<dbReference type="AlphaFoldDB" id="A0A1Q2LI23"/>
<evidence type="ECO:0000313" key="3">
    <source>
        <dbReference type="Proteomes" id="UP000188298"/>
    </source>
</evidence>
<evidence type="ECO:0000313" key="2">
    <source>
        <dbReference type="EMBL" id="AQQ60114.1"/>
    </source>
</evidence>
<feature type="transmembrane region" description="Helical" evidence="1">
    <location>
        <begin position="132"/>
        <end position="157"/>
    </location>
</feature>
<dbReference type="EMBL" id="CP019645">
    <property type="protein sequence ID" value="AQQ60114.1"/>
    <property type="molecule type" value="Genomic_DNA"/>
</dbReference>
<reference evidence="2 3" key="1">
    <citation type="submission" date="2017-02" db="EMBL/GenBank/DDBJ databases">
        <title>Whole genome sequencing of Helicobacter bilis strain AAQJH.</title>
        <authorList>
            <person name="Conlan S."/>
            <person name="Thomas P.J."/>
            <person name="Mullikin J."/>
            <person name="Palmore T.N."/>
            <person name="Frank K.M."/>
            <person name="Segre J.A."/>
        </authorList>
    </citation>
    <scope>NUCLEOTIDE SEQUENCE [LARGE SCALE GENOMIC DNA]</scope>
    <source>
        <strain evidence="2 3">AAQJH</strain>
    </source>
</reference>
<organism evidence="2 3">
    <name type="scientific">Helicobacter bilis</name>
    <dbReference type="NCBI Taxonomy" id="37372"/>
    <lineage>
        <taxon>Bacteria</taxon>
        <taxon>Pseudomonadati</taxon>
        <taxon>Campylobacterota</taxon>
        <taxon>Epsilonproteobacteria</taxon>
        <taxon>Campylobacterales</taxon>
        <taxon>Helicobacteraceae</taxon>
        <taxon>Helicobacter</taxon>
    </lineage>
</organism>
<sequence>MDFLANLFQTITSLIHIDQIVFLLHDSPFIYIITIALFCCVMLLMSVFSSYKILNLQILFAWILSCVITFIYLVNSHTDMEQIKLSAALHSQIILSFSSIIILLVFYLLGLVSTKPFKARKNFGRHTWWVSIVRFIVVLAFCCVFNIGLFVASALFYL</sequence>
<protein>
    <submittedName>
        <fullName evidence="2">Uncharacterized protein</fullName>
    </submittedName>
</protein>
<keyword evidence="1" id="KW-0472">Membrane</keyword>
<feature type="transmembrane region" description="Helical" evidence="1">
    <location>
        <begin position="54"/>
        <end position="73"/>
    </location>
</feature>
<name>A0A1Q2LI23_9HELI</name>
<dbReference type="RefSeq" id="WP_077389044.1">
    <property type="nucleotide sequence ID" value="NZ_CALESD010000166.1"/>
</dbReference>
<feature type="transmembrane region" description="Helical" evidence="1">
    <location>
        <begin position="93"/>
        <end position="112"/>
    </location>
</feature>